<dbReference type="RefSeq" id="WP_096109709.1">
    <property type="nucleotide sequence ID" value="NZ_NVYO01000001.1"/>
</dbReference>
<comment type="caution">
    <text evidence="16">The sequence shown here is derived from an EMBL/GenBank/DDBJ whole genome shotgun (WGS) entry which is preliminary data.</text>
</comment>
<reference evidence="16 17" key="1">
    <citation type="submission" date="2017-09" db="EMBL/GenBank/DDBJ databases">
        <title>Genome sequence of Lactobacillus brevis D7.</title>
        <authorList>
            <person name="Kwon M.-S."/>
            <person name="Lim S.K."/>
            <person name="Choi H.-J."/>
        </authorList>
    </citation>
    <scope>NUCLEOTIDE SEQUENCE [LARGE SCALE GENOMIC DNA]</scope>
    <source>
        <strain evidence="16 17">D7</strain>
    </source>
</reference>
<dbReference type="InterPro" id="IPR036453">
    <property type="entry name" value="GluRdtase_dimer_dom_sf"/>
</dbReference>
<comment type="subunit">
    <text evidence="8">Homodimer.</text>
</comment>
<sequence>MYMMCVSLNYHQVPAELREQFTFSKEVLSKANQELNQEKSILENVILATCNRTEIYAVVDQIHTGRYYIKRFIARWFHVTVEMLNEYAVVNVQDTTVKQLLRVSAGLDSLIKGEPQILGQVKTAFATAQQQGTTGVMLNQLFRQAITFAKKMHTQYRSSEFAQTSSQAGLHQIKVQLGTLKGKKLTVVGVGEIGSQVVKNAGTMGFSKITVVNRHLDKAQALVAAANTNTVTSAPWSRLKMTLRDSDAAILATAAPEPVIHTAELTAKPSTKNLVVIDLGMPRNVKIDEETTVIDYYDIDHLSAIVSANEQRKQHMFTQMEAAIPSEIDSFFTWQQQLHIVPVIRALREHALQVESVSYDGLLRQLPELDAHERKVISKHMKGIINQMIKGPIKEIKELSVDSTALAYIDFFCRIFGLNLSDVGGPRAHEG</sequence>
<dbReference type="InterPro" id="IPR036291">
    <property type="entry name" value="NAD(P)-bd_dom_sf"/>
</dbReference>
<dbReference type="PIRSF" id="PIRSF000445">
    <property type="entry name" value="4pyrrol_synth_GluRdtase"/>
    <property type="match status" value="1"/>
</dbReference>
<dbReference type="Pfam" id="PF05201">
    <property type="entry name" value="GlutR_N"/>
    <property type="match status" value="1"/>
</dbReference>
<feature type="domain" description="Quinate/shikimate 5-dehydrogenase/glutamyl-tRNA reductase" evidence="14">
    <location>
        <begin position="175"/>
        <end position="305"/>
    </location>
</feature>
<feature type="binding site" evidence="8 10">
    <location>
        <begin position="49"/>
        <end position="52"/>
    </location>
    <ligand>
        <name>substrate</name>
    </ligand>
</feature>
<evidence type="ECO:0000256" key="4">
    <source>
        <dbReference type="ARBA" id="ARBA00022857"/>
    </source>
</evidence>
<comment type="catalytic activity">
    <reaction evidence="7 8 12">
        <text>(S)-4-amino-5-oxopentanoate + tRNA(Glu) + NADP(+) = L-glutamyl-tRNA(Glu) + NADPH + H(+)</text>
        <dbReference type="Rhea" id="RHEA:12344"/>
        <dbReference type="Rhea" id="RHEA-COMP:9663"/>
        <dbReference type="Rhea" id="RHEA-COMP:9680"/>
        <dbReference type="ChEBI" id="CHEBI:15378"/>
        <dbReference type="ChEBI" id="CHEBI:57501"/>
        <dbReference type="ChEBI" id="CHEBI:57783"/>
        <dbReference type="ChEBI" id="CHEBI:58349"/>
        <dbReference type="ChEBI" id="CHEBI:78442"/>
        <dbReference type="ChEBI" id="CHEBI:78520"/>
        <dbReference type="EC" id="1.2.1.70"/>
    </reaction>
</comment>
<feature type="binding site" evidence="8 11">
    <location>
        <begin position="189"/>
        <end position="194"/>
    </location>
    <ligand>
        <name>NADP(+)</name>
        <dbReference type="ChEBI" id="CHEBI:58349"/>
    </ligand>
</feature>
<dbReference type="Gene3D" id="3.30.460.30">
    <property type="entry name" value="Glutamyl-tRNA reductase, N-terminal domain"/>
    <property type="match status" value="1"/>
</dbReference>
<feature type="domain" description="Tetrapyrrole biosynthesis glutamyl-tRNA reductase dimerisation" evidence="13">
    <location>
        <begin position="319"/>
        <end position="418"/>
    </location>
</feature>
<feature type="active site" description="Nucleophile" evidence="8 9">
    <location>
        <position position="50"/>
    </location>
</feature>
<feature type="binding site" evidence="8 10">
    <location>
        <position position="120"/>
    </location>
    <ligand>
        <name>substrate</name>
    </ligand>
</feature>
<protein>
    <recommendedName>
        <fullName evidence="3 8">Glutamyl-tRNA reductase</fullName>
        <shortName evidence="8">GluTR</shortName>
        <ecNumber evidence="3 8">1.2.1.70</ecNumber>
    </recommendedName>
</protein>
<dbReference type="HAMAP" id="MF_00087">
    <property type="entry name" value="Glu_tRNA_reductase"/>
    <property type="match status" value="1"/>
</dbReference>
<keyword evidence="6 8" id="KW-0627">Porphyrin biosynthesis</keyword>
<evidence type="ECO:0000256" key="12">
    <source>
        <dbReference type="RuleBase" id="RU000584"/>
    </source>
</evidence>
<keyword evidence="4 8" id="KW-0521">NADP</keyword>
<dbReference type="GO" id="GO:0050661">
    <property type="term" value="F:NADP binding"/>
    <property type="evidence" value="ECO:0007669"/>
    <property type="project" value="InterPro"/>
</dbReference>
<comment type="similarity">
    <text evidence="2 8 12">Belongs to the glutamyl-tRNA reductase family.</text>
</comment>
<comment type="pathway">
    <text evidence="1 8 12">Porphyrin-containing compound metabolism; protoporphyrin-IX biosynthesis; 5-aminolevulinate from L-glutamyl-tRNA(Glu): step 1/2.</text>
</comment>
<comment type="miscellaneous">
    <text evidence="8">During catalysis, the active site Cys acts as a nucleophile attacking the alpha-carbonyl group of tRNA-bound glutamate with the formation of a thioester intermediate between enzyme and glutamate, and the concomitant release of tRNA(Glu). The thioester intermediate is finally reduced by direct hydride transfer from NADPH, to form the product GSA.</text>
</comment>
<comment type="caution">
    <text evidence="8">Lacks conserved residue(s) required for the propagation of feature annotation.</text>
</comment>
<evidence type="ECO:0000313" key="16">
    <source>
        <dbReference type="EMBL" id="PBQ22986.1"/>
    </source>
</evidence>
<evidence type="ECO:0000256" key="10">
    <source>
        <dbReference type="PIRSR" id="PIRSR000445-2"/>
    </source>
</evidence>
<dbReference type="Pfam" id="PF00745">
    <property type="entry name" value="GlutR_dimer"/>
    <property type="match status" value="1"/>
</dbReference>
<dbReference type="FunFam" id="3.30.460.30:FF:000001">
    <property type="entry name" value="Glutamyl-tRNA reductase"/>
    <property type="match status" value="1"/>
</dbReference>
<comment type="function">
    <text evidence="8">Catalyzes the NADPH-dependent reduction of glutamyl-tRNA(Glu) to glutamate 1-semialdehyde (GSA).</text>
</comment>
<dbReference type="SUPFAM" id="SSF69742">
    <property type="entry name" value="Glutamyl tRNA-reductase catalytic, N-terminal domain"/>
    <property type="match status" value="1"/>
</dbReference>
<evidence type="ECO:0000256" key="2">
    <source>
        <dbReference type="ARBA" id="ARBA00005916"/>
    </source>
</evidence>
<dbReference type="InterPro" id="IPR015895">
    <property type="entry name" value="4pyrrol_synth_GluRdtase_N"/>
</dbReference>
<dbReference type="EC" id="1.2.1.70" evidence="3 8"/>
<dbReference type="Pfam" id="PF01488">
    <property type="entry name" value="Shikimate_DH"/>
    <property type="match status" value="1"/>
</dbReference>
<dbReference type="EMBL" id="NVYO01000001">
    <property type="protein sequence ID" value="PBQ22986.1"/>
    <property type="molecule type" value="Genomic_DNA"/>
</dbReference>
<dbReference type="SUPFAM" id="SSF69075">
    <property type="entry name" value="Glutamyl tRNA-reductase dimerization domain"/>
    <property type="match status" value="1"/>
</dbReference>
<dbReference type="NCBIfam" id="TIGR01035">
    <property type="entry name" value="hemA"/>
    <property type="match status" value="1"/>
</dbReference>
<evidence type="ECO:0000256" key="9">
    <source>
        <dbReference type="PIRSR" id="PIRSR000445-1"/>
    </source>
</evidence>
<keyword evidence="5 8" id="KW-0560">Oxidoreductase</keyword>
<name>A0A2A3TWH4_LEVBR</name>
<dbReference type="Gene3D" id="3.40.50.720">
    <property type="entry name" value="NAD(P)-binding Rossmann-like Domain"/>
    <property type="match status" value="1"/>
</dbReference>
<evidence type="ECO:0000256" key="5">
    <source>
        <dbReference type="ARBA" id="ARBA00023002"/>
    </source>
</evidence>
<dbReference type="GO" id="GO:0006782">
    <property type="term" value="P:protoporphyrinogen IX biosynthetic process"/>
    <property type="evidence" value="ECO:0007669"/>
    <property type="project" value="UniProtKB-UniRule"/>
</dbReference>
<dbReference type="GO" id="GO:0008883">
    <property type="term" value="F:glutamyl-tRNA reductase activity"/>
    <property type="evidence" value="ECO:0007669"/>
    <property type="project" value="UniProtKB-UniRule"/>
</dbReference>
<dbReference type="InterPro" id="IPR006151">
    <property type="entry name" value="Shikm_DH/Glu-tRNA_Rdtase"/>
</dbReference>
<dbReference type="InterPro" id="IPR015896">
    <property type="entry name" value="4pyrrol_synth_GluRdtase_dimer"/>
</dbReference>
<evidence type="ECO:0000256" key="11">
    <source>
        <dbReference type="PIRSR" id="PIRSR000445-3"/>
    </source>
</evidence>
<dbReference type="PANTHER" id="PTHR43120:SF1">
    <property type="entry name" value="GLUTAMYL-TRNA REDUCTASE 1, CHLOROPLASTIC"/>
    <property type="match status" value="1"/>
</dbReference>
<dbReference type="InterPro" id="IPR000343">
    <property type="entry name" value="4pyrrol_synth_GluRdtase"/>
</dbReference>
<dbReference type="InterPro" id="IPR036343">
    <property type="entry name" value="GluRdtase_N_sf"/>
</dbReference>
<evidence type="ECO:0000259" key="15">
    <source>
        <dbReference type="Pfam" id="PF05201"/>
    </source>
</evidence>
<evidence type="ECO:0000313" key="17">
    <source>
        <dbReference type="Proteomes" id="UP000217918"/>
    </source>
</evidence>
<feature type="binding site" evidence="8 10">
    <location>
        <position position="109"/>
    </location>
    <ligand>
        <name>substrate</name>
    </ligand>
</feature>
<dbReference type="SUPFAM" id="SSF51735">
    <property type="entry name" value="NAD(P)-binding Rossmann-fold domains"/>
    <property type="match status" value="1"/>
</dbReference>
<evidence type="ECO:0000259" key="14">
    <source>
        <dbReference type="Pfam" id="PF01488"/>
    </source>
</evidence>
<evidence type="ECO:0000256" key="1">
    <source>
        <dbReference type="ARBA" id="ARBA00005059"/>
    </source>
</evidence>
<gene>
    <name evidence="8" type="primary">hemA</name>
    <name evidence="16" type="ORF">CNR29_02705</name>
</gene>
<dbReference type="Proteomes" id="UP000217918">
    <property type="component" value="Unassembled WGS sequence"/>
</dbReference>
<feature type="domain" description="Glutamyl-tRNA reductase N-terminal" evidence="15">
    <location>
        <begin position="6"/>
        <end position="155"/>
    </location>
</feature>
<evidence type="ECO:0000256" key="7">
    <source>
        <dbReference type="ARBA" id="ARBA00047464"/>
    </source>
</evidence>
<evidence type="ECO:0000256" key="3">
    <source>
        <dbReference type="ARBA" id="ARBA00012970"/>
    </source>
</evidence>
<accession>A0A2A3TWH4</accession>
<comment type="domain">
    <text evidence="8">Possesses an unusual extended V-shaped dimeric structure with each monomer consisting of three distinct domains arranged along a curved 'spinal' alpha-helix. The N-terminal catalytic domain specifically recognizes the glutamate moiety of the substrate. The second domain is the NADPH-binding domain, and the third C-terminal domain is responsible for dimerization.</text>
</comment>
<evidence type="ECO:0000256" key="8">
    <source>
        <dbReference type="HAMAP-Rule" id="MF_00087"/>
    </source>
</evidence>
<feature type="binding site" evidence="8 10">
    <location>
        <begin position="114"/>
        <end position="116"/>
    </location>
    <ligand>
        <name>substrate</name>
    </ligand>
</feature>
<dbReference type="AlphaFoldDB" id="A0A2A3TWH4"/>
<proteinExistence type="inferred from homology"/>
<dbReference type="UniPathway" id="UPA00251">
    <property type="reaction ID" value="UER00316"/>
</dbReference>
<evidence type="ECO:0000256" key="6">
    <source>
        <dbReference type="ARBA" id="ARBA00023244"/>
    </source>
</evidence>
<evidence type="ECO:0000259" key="13">
    <source>
        <dbReference type="Pfam" id="PF00745"/>
    </source>
</evidence>
<organism evidence="16 17">
    <name type="scientific">Levilactobacillus brevis</name>
    <name type="common">Lactobacillus brevis</name>
    <dbReference type="NCBI Taxonomy" id="1580"/>
    <lineage>
        <taxon>Bacteria</taxon>
        <taxon>Bacillati</taxon>
        <taxon>Bacillota</taxon>
        <taxon>Bacilli</taxon>
        <taxon>Lactobacillales</taxon>
        <taxon>Lactobacillaceae</taxon>
        <taxon>Levilactobacillus</taxon>
    </lineage>
</organism>
<dbReference type="PANTHER" id="PTHR43120">
    <property type="entry name" value="GLUTAMYL-TRNA REDUCTASE 1, CHLOROPLASTIC"/>
    <property type="match status" value="1"/>
</dbReference>